<reference evidence="11" key="1">
    <citation type="submission" date="2022-01" db="EMBL/GenBank/DDBJ databases">
        <authorList>
            <person name="King R."/>
        </authorList>
    </citation>
    <scope>NUCLEOTIDE SEQUENCE</scope>
</reference>
<name>A0A9N9WSR4_9DIPT</name>
<evidence type="ECO:0000256" key="5">
    <source>
        <dbReference type="ARBA" id="ARBA00023040"/>
    </source>
</evidence>
<evidence type="ECO:0000313" key="11">
    <source>
        <dbReference type="EMBL" id="CAG9804450.1"/>
    </source>
</evidence>
<dbReference type="Gene3D" id="1.20.1070.10">
    <property type="entry name" value="Rhodopsin 7-helix transmembrane proteins"/>
    <property type="match status" value="1"/>
</dbReference>
<dbReference type="SUPFAM" id="SSF81321">
    <property type="entry name" value="Family A G protein-coupled receptor-like"/>
    <property type="match status" value="1"/>
</dbReference>
<evidence type="ECO:0000313" key="12">
    <source>
        <dbReference type="Proteomes" id="UP001153620"/>
    </source>
</evidence>
<evidence type="ECO:0000256" key="8">
    <source>
        <dbReference type="ARBA" id="ARBA00023180"/>
    </source>
</evidence>
<dbReference type="GO" id="GO:0007204">
    <property type="term" value="P:positive regulation of cytosolic calcium ion concentration"/>
    <property type="evidence" value="ECO:0007669"/>
    <property type="project" value="TreeGrafter"/>
</dbReference>
<feature type="transmembrane region" description="Helical" evidence="10">
    <location>
        <begin position="101"/>
        <end position="123"/>
    </location>
</feature>
<dbReference type="GO" id="GO:0005886">
    <property type="term" value="C:plasma membrane"/>
    <property type="evidence" value="ECO:0007669"/>
    <property type="project" value="UniProtKB-SubCell"/>
</dbReference>
<feature type="transmembrane region" description="Helical" evidence="10">
    <location>
        <begin position="185"/>
        <end position="203"/>
    </location>
</feature>
<evidence type="ECO:0000256" key="9">
    <source>
        <dbReference type="ARBA" id="ARBA00023224"/>
    </source>
</evidence>
<keyword evidence="8" id="KW-0325">Glycoprotein</keyword>
<evidence type="ECO:0008006" key="13">
    <source>
        <dbReference type="Google" id="ProtNLM"/>
    </source>
</evidence>
<dbReference type="Proteomes" id="UP001153620">
    <property type="component" value="Chromosome 2"/>
</dbReference>
<evidence type="ECO:0000256" key="6">
    <source>
        <dbReference type="ARBA" id="ARBA00023136"/>
    </source>
</evidence>
<dbReference type="EMBL" id="OU895878">
    <property type="protein sequence ID" value="CAG9804450.1"/>
    <property type="molecule type" value="Genomic_DNA"/>
</dbReference>
<dbReference type="InterPro" id="IPR008365">
    <property type="entry name" value="Prostanoid_rcpt"/>
</dbReference>
<dbReference type="CDD" id="cd00637">
    <property type="entry name" value="7tm_classA_rhodopsin-like"/>
    <property type="match status" value="1"/>
</dbReference>
<organism evidence="11 12">
    <name type="scientific">Chironomus riparius</name>
    <dbReference type="NCBI Taxonomy" id="315576"/>
    <lineage>
        <taxon>Eukaryota</taxon>
        <taxon>Metazoa</taxon>
        <taxon>Ecdysozoa</taxon>
        <taxon>Arthropoda</taxon>
        <taxon>Hexapoda</taxon>
        <taxon>Insecta</taxon>
        <taxon>Pterygota</taxon>
        <taxon>Neoptera</taxon>
        <taxon>Endopterygota</taxon>
        <taxon>Diptera</taxon>
        <taxon>Nematocera</taxon>
        <taxon>Chironomoidea</taxon>
        <taxon>Chironomidae</taxon>
        <taxon>Chironominae</taxon>
        <taxon>Chironomus</taxon>
    </lineage>
</organism>
<keyword evidence="6 10" id="KW-0472">Membrane</keyword>
<keyword evidence="4 10" id="KW-1133">Transmembrane helix</keyword>
<feature type="transmembrane region" description="Helical" evidence="10">
    <location>
        <begin position="255"/>
        <end position="279"/>
    </location>
</feature>
<keyword evidence="12" id="KW-1185">Reference proteome</keyword>
<dbReference type="PROSITE" id="PS00237">
    <property type="entry name" value="G_PROTEIN_RECEP_F1_1"/>
    <property type="match status" value="1"/>
</dbReference>
<protein>
    <recommendedName>
        <fullName evidence="13">G-protein coupled receptors family 1 profile domain-containing protein</fullName>
    </recommendedName>
</protein>
<dbReference type="PANTHER" id="PTHR11866">
    <property type="entry name" value="G-PROTEIN COUPLED RECEPTOR FAMILY 1 MEMBER"/>
    <property type="match status" value="1"/>
</dbReference>
<keyword evidence="9" id="KW-0807">Transducer</keyword>
<feature type="transmembrane region" description="Helical" evidence="10">
    <location>
        <begin position="143"/>
        <end position="165"/>
    </location>
</feature>
<sequence>MTENVTSNLTNTTTTEDDHKSLVHVDLLALFYIVGISACFLALLHLHTRKSFRNTKQAFMLKCLMTLEFVGLVGMLTIMIIKECWPEIYKSNIWIICFSRILWRFFGLSSGCVAFLLAVERYFALTKPFFYCRHFTNGLMKRLIFMFWTLAAILSFGPVYGFGIFFNEAQEKCERYRDATKTWDVAYAFLFFFNVSRMVYRSYRNMKQLTLSSSENFNRIQSIKLHHQISEVSTSSTTSKSVSITRDEIAFINMVNLLTGSFVICWGTGMITIPIAQFYRNENHSKAMEMFYHFADMLLLLHFALDPFIYVLCRTDYYKRFKYVMSQIFCSDDDEFAELPEIDRDRAICY</sequence>
<evidence type="ECO:0000256" key="7">
    <source>
        <dbReference type="ARBA" id="ARBA00023170"/>
    </source>
</evidence>
<evidence type="ECO:0000256" key="1">
    <source>
        <dbReference type="ARBA" id="ARBA00004651"/>
    </source>
</evidence>
<gene>
    <name evidence="11" type="ORF">CHIRRI_LOCUS7338</name>
</gene>
<evidence type="ECO:0000256" key="3">
    <source>
        <dbReference type="ARBA" id="ARBA00022692"/>
    </source>
</evidence>
<accession>A0A9N9WSR4</accession>
<dbReference type="AlphaFoldDB" id="A0A9N9WSR4"/>
<proteinExistence type="predicted"/>
<feature type="transmembrane region" description="Helical" evidence="10">
    <location>
        <begin position="59"/>
        <end position="81"/>
    </location>
</feature>
<feature type="transmembrane region" description="Helical" evidence="10">
    <location>
        <begin position="27"/>
        <end position="47"/>
    </location>
</feature>
<dbReference type="InterPro" id="IPR000276">
    <property type="entry name" value="GPCR_Rhodpsn"/>
</dbReference>
<dbReference type="GO" id="GO:0007189">
    <property type="term" value="P:adenylate cyclase-activating G protein-coupled receptor signaling pathway"/>
    <property type="evidence" value="ECO:0007669"/>
    <property type="project" value="TreeGrafter"/>
</dbReference>
<dbReference type="Pfam" id="PF00001">
    <property type="entry name" value="7tm_1"/>
    <property type="match status" value="1"/>
</dbReference>
<dbReference type="PANTHER" id="PTHR11866:SF16">
    <property type="entry name" value="PROSTAGLANDIN E2 RECEPTOR EP4 SUBTYPE-LIKE PROTEIN"/>
    <property type="match status" value="1"/>
</dbReference>
<evidence type="ECO:0000256" key="2">
    <source>
        <dbReference type="ARBA" id="ARBA00022475"/>
    </source>
</evidence>
<comment type="subcellular location">
    <subcellularLocation>
        <location evidence="1">Cell membrane</location>
        <topology evidence="1">Multi-pass membrane protein</topology>
    </subcellularLocation>
</comment>
<keyword evidence="2" id="KW-1003">Cell membrane</keyword>
<keyword evidence="3 10" id="KW-0812">Transmembrane</keyword>
<dbReference type="GO" id="GO:0004930">
    <property type="term" value="F:G protein-coupled receptor activity"/>
    <property type="evidence" value="ECO:0007669"/>
    <property type="project" value="UniProtKB-KW"/>
</dbReference>
<reference evidence="11" key="2">
    <citation type="submission" date="2022-10" db="EMBL/GenBank/DDBJ databases">
        <authorList>
            <consortium name="ENA_rothamsted_submissions"/>
            <consortium name="culmorum"/>
            <person name="King R."/>
        </authorList>
    </citation>
    <scope>NUCLEOTIDE SEQUENCE</scope>
</reference>
<evidence type="ECO:0000256" key="4">
    <source>
        <dbReference type="ARBA" id="ARBA00022989"/>
    </source>
</evidence>
<feature type="transmembrane region" description="Helical" evidence="10">
    <location>
        <begin position="291"/>
        <end position="313"/>
    </location>
</feature>
<keyword evidence="5" id="KW-0297">G-protein coupled receptor</keyword>
<dbReference type="OrthoDB" id="7790793at2759"/>
<keyword evidence="7" id="KW-0675">Receptor</keyword>
<evidence type="ECO:0000256" key="10">
    <source>
        <dbReference type="SAM" id="Phobius"/>
    </source>
</evidence>